<accession>A0ABT2MT71</accession>
<evidence type="ECO:0000313" key="1">
    <source>
        <dbReference type="EMBL" id="MCT7966726.1"/>
    </source>
</evidence>
<protein>
    <submittedName>
        <fullName evidence="1">Uncharacterized protein</fullName>
    </submittedName>
</protein>
<reference evidence="1 2" key="1">
    <citation type="journal article" date="2022" name="Front. Microbiol.">
        <title>High genomic differentiation and limited gene flow indicate recent cryptic speciation within the genus Laspinema (cyanobacteria).</title>
        <authorList>
            <person name="Stanojkovic A."/>
            <person name="Skoupy S."/>
            <person name="Skaloud P."/>
            <person name="Dvorak P."/>
        </authorList>
    </citation>
    <scope>NUCLEOTIDE SEQUENCE [LARGE SCALE GENOMIC DNA]</scope>
    <source>
        <strain evidence="1 2">D2a</strain>
    </source>
</reference>
<dbReference type="RefSeq" id="WP_368006361.1">
    <property type="nucleotide sequence ID" value="NZ_JAMXFF010000013.1"/>
</dbReference>
<name>A0ABT2MT71_9CYAN</name>
<sequence length="45" mass="4998">MSWDTLLGDRLLTSPAVSNRGTLPSETARFCQETLNLQAIACYPR</sequence>
<dbReference type="EMBL" id="JAMXFF010000013">
    <property type="protein sequence ID" value="MCT7966726.1"/>
    <property type="molecule type" value="Genomic_DNA"/>
</dbReference>
<evidence type="ECO:0000313" key="2">
    <source>
        <dbReference type="Proteomes" id="UP001525890"/>
    </source>
</evidence>
<organism evidence="1 2">
    <name type="scientific">Laspinema palackyanum D2a</name>
    <dbReference type="NCBI Taxonomy" id="2953684"/>
    <lineage>
        <taxon>Bacteria</taxon>
        <taxon>Bacillati</taxon>
        <taxon>Cyanobacteriota</taxon>
        <taxon>Cyanophyceae</taxon>
        <taxon>Oscillatoriophycideae</taxon>
        <taxon>Oscillatoriales</taxon>
        <taxon>Laspinemataceae</taxon>
        <taxon>Laspinema</taxon>
        <taxon>Laspinema palackyanum</taxon>
    </lineage>
</organism>
<proteinExistence type="predicted"/>
<comment type="caution">
    <text evidence="1">The sequence shown here is derived from an EMBL/GenBank/DDBJ whole genome shotgun (WGS) entry which is preliminary data.</text>
</comment>
<gene>
    <name evidence="1" type="ORF">NG799_10320</name>
</gene>
<dbReference type="Proteomes" id="UP001525890">
    <property type="component" value="Unassembled WGS sequence"/>
</dbReference>
<keyword evidence="2" id="KW-1185">Reference proteome</keyword>